<evidence type="ECO:0000256" key="1">
    <source>
        <dbReference type="SAM" id="MobiDB-lite"/>
    </source>
</evidence>
<feature type="compositionally biased region" description="Low complexity" evidence="1">
    <location>
        <begin position="42"/>
        <end position="58"/>
    </location>
</feature>
<feature type="compositionally biased region" description="Polar residues" evidence="1">
    <location>
        <begin position="18"/>
        <end position="29"/>
    </location>
</feature>
<reference evidence="2 3" key="1">
    <citation type="journal article" date="2017" name="Mycologia">
        <title>Bifiguratus adelaidae, gen. et sp. nov., a new member of Mucoromycotina in endophytic and soil-dwelling habitats.</title>
        <authorList>
            <person name="Torres-Cruz T.J."/>
            <person name="Billingsley Tobias T.L."/>
            <person name="Almatruk M."/>
            <person name="Hesse C."/>
            <person name="Kuske C.R."/>
            <person name="Desiro A."/>
            <person name="Benucci G.M."/>
            <person name="Bonito G."/>
            <person name="Stajich J.E."/>
            <person name="Dunlap C."/>
            <person name="Arnold A.E."/>
            <person name="Porras-Alfaro A."/>
        </authorList>
    </citation>
    <scope>NUCLEOTIDE SEQUENCE [LARGE SCALE GENOMIC DNA]</scope>
    <source>
        <strain evidence="2 3">AZ0501</strain>
    </source>
</reference>
<evidence type="ECO:0000313" key="3">
    <source>
        <dbReference type="Proteomes" id="UP000242875"/>
    </source>
</evidence>
<keyword evidence="3" id="KW-1185">Reference proteome</keyword>
<comment type="caution">
    <text evidence="2">The sequence shown here is derived from an EMBL/GenBank/DDBJ whole genome shotgun (WGS) entry which is preliminary data.</text>
</comment>
<dbReference type="EMBL" id="MVBO01000083">
    <property type="protein sequence ID" value="OZJ03489.1"/>
    <property type="molecule type" value="Genomic_DNA"/>
</dbReference>
<sequence>MFGRWPSKPNTRSDKSPRSGTCLASSPTSPFLDIKLFRRRSSSTSTSSSTSQSWTTSSPRKSSKSVRFADGHTIYVTYSRHEYKRGQHVEQQYRSGDNVIVIDSKPEGYQEMEDIDGFWIL</sequence>
<dbReference type="AlphaFoldDB" id="A0A261XYN9"/>
<gene>
    <name evidence="2" type="ORF">BZG36_04026</name>
</gene>
<accession>A0A261XYN9</accession>
<organism evidence="2 3">
    <name type="scientific">Bifiguratus adelaidae</name>
    <dbReference type="NCBI Taxonomy" id="1938954"/>
    <lineage>
        <taxon>Eukaryota</taxon>
        <taxon>Fungi</taxon>
        <taxon>Fungi incertae sedis</taxon>
        <taxon>Mucoromycota</taxon>
        <taxon>Mucoromycotina</taxon>
        <taxon>Endogonomycetes</taxon>
        <taxon>Endogonales</taxon>
        <taxon>Endogonales incertae sedis</taxon>
        <taxon>Bifiguratus</taxon>
    </lineage>
</organism>
<feature type="region of interest" description="Disordered" evidence="1">
    <location>
        <begin position="1"/>
        <end position="65"/>
    </location>
</feature>
<protein>
    <submittedName>
        <fullName evidence="2">Uncharacterized protein</fullName>
    </submittedName>
</protein>
<evidence type="ECO:0000313" key="2">
    <source>
        <dbReference type="EMBL" id="OZJ03489.1"/>
    </source>
</evidence>
<dbReference type="Proteomes" id="UP000242875">
    <property type="component" value="Unassembled WGS sequence"/>
</dbReference>
<name>A0A261XYN9_9FUNG</name>
<proteinExistence type="predicted"/>